<gene>
    <name evidence="17" type="ORF">AMAG_12764</name>
</gene>
<dbReference type="SUPFAM" id="SSF58038">
    <property type="entry name" value="SNARE fusion complex"/>
    <property type="match status" value="1"/>
</dbReference>
<evidence type="ECO:0000256" key="14">
    <source>
        <dbReference type="SAM" id="Phobius"/>
    </source>
</evidence>
<keyword evidence="11 14" id="KW-0472">Membrane</keyword>
<dbReference type="Proteomes" id="UP000054350">
    <property type="component" value="Unassembled WGS sequence"/>
</dbReference>
<evidence type="ECO:0000256" key="6">
    <source>
        <dbReference type="ARBA" id="ARBA00022824"/>
    </source>
</evidence>
<dbReference type="STRING" id="578462.A0A0L0T1I7"/>
<evidence type="ECO:0000256" key="2">
    <source>
        <dbReference type="ARBA" id="ARBA00004409"/>
    </source>
</evidence>
<dbReference type="PANTHER" id="PTHR45837">
    <property type="entry name" value="VESICLE-TRAFFICKING PROTEIN SEC22B"/>
    <property type="match status" value="1"/>
</dbReference>
<feature type="domain" description="Longin" evidence="15">
    <location>
        <begin position="6"/>
        <end position="118"/>
    </location>
</feature>
<organism evidence="17 18">
    <name type="scientific">Allomyces macrogynus (strain ATCC 38327)</name>
    <name type="common">Allomyces javanicus var. macrogynus</name>
    <dbReference type="NCBI Taxonomy" id="578462"/>
    <lineage>
        <taxon>Eukaryota</taxon>
        <taxon>Fungi</taxon>
        <taxon>Fungi incertae sedis</taxon>
        <taxon>Blastocladiomycota</taxon>
        <taxon>Blastocladiomycetes</taxon>
        <taxon>Blastocladiales</taxon>
        <taxon>Blastocladiaceae</taxon>
        <taxon>Allomyces</taxon>
    </lineage>
</organism>
<protein>
    <recommendedName>
        <fullName evidence="12">Protein transport protein SEC22</fullName>
    </recommendedName>
</protein>
<sequence>MVRSSMIARVADGLPLAASMDDAETEAQLRDVKNQAKQLFRKLSPNAEPRCSIESGAITLHYLIENDICYLVLCEKSYPRKLAFDYLSELAREFYAQFGHEVPAVTRPYAFVKFDTYIQKLKRQYQDSRNTAHLSRLHEDLQDVTRIMTKNMEDLLFRGDSLDKMAALSDNLRDSTRKYRKDARRVRYEALVRKHAPLAIVILVVLVVLYVKFWR</sequence>
<evidence type="ECO:0000256" key="10">
    <source>
        <dbReference type="ARBA" id="ARBA00023054"/>
    </source>
</evidence>
<dbReference type="GO" id="GO:0015031">
    <property type="term" value="P:protein transport"/>
    <property type="evidence" value="ECO:0007669"/>
    <property type="project" value="UniProtKB-KW"/>
</dbReference>
<evidence type="ECO:0000256" key="3">
    <source>
        <dbReference type="ARBA" id="ARBA00008025"/>
    </source>
</evidence>
<reference evidence="17 18" key="1">
    <citation type="submission" date="2009-11" db="EMBL/GenBank/DDBJ databases">
        <title>Annotation of Allomyces macrogynus ATCC 38327.</title>
        <authorList>
            <consortium name="The Broad Institute Genome Sequencing Platform"/>
            <person name="Russ C."/>
            <person name="Cuomo C."/>
            <person name="Burger G."/>
            <person name="Gray M.W."/>
            <person name="Holland P.W.H."/>
            <person name="King N."/>
            <person name="Lang F.B.F."/>
            <person name="Roger A.J."/>
            <person name="Ruiz-Trillo I."/>
            <person name="Young S.K."/>
            <person name="Zeng Q."/>
            <person name="Gargeya S."/>
            <person name="Fitzgerald M."/>
            <person name="Haas B."/>
            <person name="Abouelleil A."/>
            <person name="Alvarado L."/>
            <person name="Arachchi H.M."/>
            <person name="Berlin A."/>
            <person name="Chapman S.B."/>
            <person name="Gearin G."/>
            <person name="Goldberg J."/>
            <person name="Griggs A."/>
            <person name="Gujja S."/>
            <person name="Hansen M."/>
            <person name="Heiman D."/>
            <person name="Howarth C."/>
            <person name="Larimer J."/>
            <person name="Lui A."/>
            <person name="MacDonald P.J.P."/>
            <person name="McCowen C."/>
            <person name="Montmayeur A."/>
            <person name="Murphy C."/>
            <person name="Neiman D."/>
            <person name="Pearson M."/>
            <person name="Priest M."/>
            <person name="Roberts A."/>
            <person name="Saif S."/>
            <person name="Shea T."/>
            <person name="Sisk P."/>
            <person name="Stolte C."/>
            <person name="Sykes S."/>
            <person name="Wortman J."/>
            <person name="Nusbaum C."/>
            <person name="Birren B."/>
        </authorList>
    </citation>
    <scope>NUCLEOTIDE SEQUENCE [LARGE SCALE GENOMIC DNA]</scope>
    <source>
        <strain evidence="17 18">ATCC 38327</strain>
    </source>
</reference>
<dbReference type="eggNOG" id="KOG0862">
    <property type="taxonomic scope" value="Eukaryota"/>
</dbReference>
<keyword evidence="18" id="KW-1185">Reference proteome</keyword>
<keyword evidence="9" id="KW-0333">Golgi apparatus</keyword>
<dbReference type="InterPro" id="IPR044565">
    <property type="entry name" value="Sec22"/>
</dbReference>
<keyword evidence="6" id="KW-0256">Endoplasmic reticulum</keyword>
<dbReference type="SUPFAM" id="SSF64356">
    <property type="entry name" value="SNARE-like"/>
    <property type="match status" value="1"/>
</dbReference>
<dbReference type="PROSITE" id="PS50859">
    <property type="entry name" value="LONGIN"/>
    <property type="match status" value="1"/>
</dbReference>
<dbReference type="AlphaFoldDB" id="A0A0L0T1I7"/>
<evidence type="ECO:0000256" key="11">
    <source>
        <dbReference type="ARBA" id="ARBA00023136"/>
    </source>
</evidence>
<keyword evidence="4" id="KW-0813">Transport</keyword>
<dbReference type="InterPro" id="IPR042855">
    <property type="entry name" value="V_SNARE_CC"/>
</dbReference>
<evidence type="ECO:0000256" key="9">
    <source>
        <dbReference type="ARBA" id="ARBA00023034"/>
    </source>
</evidence>
<evidence type="ECO:0000256" key="13">
    <source>
        <dbReference type="PROSITE-ProRule" id="PRU00290"/>
    </source>
</evidence>
<dbReference type="GO" id="GO:0006888">
    <property type="term" value="P:endoplasmic reticulum to Golgi vesicle-mediated transport"/>
    <property type="evidence" value="ECO:0007669"/>
    <property type="project" value="InterPro"/>
</dbReference>
<evidence type="ECO:0000256" key="7">
    <source>
        <dbReference type="ARBA" id="ARBA00022927"/>
    </source>
</evidence>
<evidence type="ECO:0000256" key="4">
    <source>
        <dbReference type="ARBA" id="ARBA00022448"/>
    </source>
</evidence>
<accession>A0A0L0T1I7</accession>
<dbReference type="Pfam" id="PF13774">
    <property type="entry name" value="Longin"/>
    <property type="match status" value="1"/>
</dbReference>
<keyword evidence="5 14" id="KW-0812">Transmembrane</keyword>
<evidence type="ECO:0000259" key="16">
    <source>
        <dbReference type="PROSITE" id="PS50892"/>
    </source>
</evidence>
<dbReference type="Gene3D" id="3.30.450.50">
    <property type="entry name" value="Longin domain"/>
    <property type="match status" value="1"/>
</dbReference>
<name>A0A0L0T1I7_ALLM3</name>
<evidence type="ECO:0000256" key="5">
    <source>
        <dbReference type="ARBA" id="ARBA00022692"/>
    </source>
</evidence>
<dbReference type="InterPro" id="IPR011012">
    <property type="entry name" value="Longin-like_dom_sf"/>
</dbReference>
<dbReference type="OrthoDB" id="1719357at2759"/>
<dbReference type="GO" id="GO:0006890">
    <property type="term" value="P:retrograde vesicle-mediated transport, Golgi to endoplasmic reticulum"/>
    <property type="evidence" value="ECO:0007669"/>
    <property type="project" value="InterPro"/>
</dbReference>
<dbReference type="VEuPathDB" id="FungiDB:AMAG_12764"/>
<feature type="transmembrane region" description="Helical" evidence="14">
    <location>
        <begin position="195"/>
        <end position="214"/>
    </location>
</feature>
<dbReference type="InterPro" id="IPR010908">
    <property type="entry name" value="Longin_dom"/>
</dbReference>
<dbReference type="CDD" id="cd14824">
    <property type="entry name" value="Longin"/>
    <property type="match status" value="1"/>
</dbReference>
<evidence type="ECO:0000259" key="15">
    <source>
        <dbReference type="PROSITE" id="PS50859"/>
    </source>
</evidence>
<keyword evidence="8 14" id="KW-1133">Transmembrane helix</keyword>
<comment type="subcellular location">
    <subcellularLocation>
        <location evidence="1">Endoplasmic reticulum membrane</location>
        <topology evidence="1">Single-pass type IV membrane protein</topology>
    </subcellularLocation>
    <subcellularLocation>
        <location evidence="2">Golgi apparatus membrane</location>
        <topology evidence="2">Single-pass type IV membrane protein</topology>
    </subcellularLocation>
</comment>
<dbReference type="GO" id="GO:0000139">
    <property type="term" value="C:Golgi membrane"/>
    <property type="evidence" value="ECO:0007669"/>
    <property type="project" value="UniProtKB-SubCell"/>
</dbReference>
<reference evidence="18" key="2">
    <citation type="submission" date="2009-11" db="EMBL/GenBank/DDBJ databases">
        <title>The Genome Sequence of Allomyces macrogynus strain ATCC 38327.</title>
        <authorList>
            <consortium name="The Broad Institute Genome Sequencing Platform"/>
            <person name="Russ C."/>
            <person name="Cuomo C."/>
            <person name="Shea T."/>
            <person name="Young S.K."/>
            <person name="Zeng Q."/>
            <person name="Koehrsen M."/>
            <person name="Haas B."/>
            <person name="Borodovsky M."/>
            <person name="Guigo R."/>
            <person name="Alvarado L."/>
            <person name="Berlin A."/>
            <person name="Borenstein D."/>
            <person name="Chen Z."/>
            <person name="Engels R."/>
            <person name="Freedman E."/>
            <person name="Gellesch M."/>
            <person name="Goldberg J."/>
            <person name="Griggs A."/>
            <person name="Gujja S."/>
            <person name="Heiman D."/>
            <person name="Hepburn T."/>
            <person name="Howarth C."/>
            <person name="Jen D."/>
            <person name="Larson L."/>
            <person name="Lewis B."/>
            <person name="Mehta T."/>
            <person name="Park D."/>
            <person name="Pearson M."/>
            <person name="Roberts A."/>
            <person name="Saif S."/>
            <person name="Shenoy N."/>
            <person name="Sisk P."/>
            <person name="Stolte C."/>
            <person name="Sykes S."/>
            <person name="Walk T."/>
            <person name="White J."/>
            <person name="Yandava C."/>
            <person name="Burger G."/>
            <person name="Gray M.W."/>
            <person name="Holland P.W.H."/>
            <person name="King N."/>
            <person name="Lang F.B.F."/>
            <person name="Roger A.J."/>
            <person name="Ruiz-Trillo I."/>
            <person name="Lander E."/>
            <person name="Nusbaum C."/>
        </authorList>
    </citation>
    <scope>NUCLEOTIDE SEQUENCE [LARGE SCALE GENOMIC DNA]</scope>
    <source>
        <strain evidence="18">ATCC 38327</strain>
    </source>
</reference>
<evidence type="ECO:0000313" key="18">
    <source>
        <dbReference type="Proteomes" id="UP000054350"/>
    </source>
</evidence>
<proteinExistence type="inferred from homology"/>
<dbReference type="EMBL" id="GG745357">
    <property type="protein sequence ID" value="KNE68597.1"/>
    <property type="molecule type" value="Genomic_DNA"/>
</dbReference>
<comment type="similarity">
    <text evidence="3">Belongs to the synaptobrevin family.</text>
</comment>
<dbReference type="GO" id="GO:0005484">
    <property type="term" value="F:SNAP receptor activity"/>
    <property type="evidence" value="ECO:0007669"/>
    <property type="project" value="InterPro"/>
</dbReference>
<evidence type="ECO:0000313" key="17">
    <source>
        <dbReference type="EMBL" id="KNE68597.1"/>
    </source>
</evidence>
<dbReference type="OMA" id="RKMAFAY"/>
<dbReference type="PROSITE" id="PS50892">
    <property type="entry name" value="V_SNARE"/>
    <property type="match status" value="1"/>
</dbReference>
<dbReference type="CDD" id="cd15866">
    <property type="entry name" value="R-SNARE_SEC22"/>
    <property type="match status" value="1"/>
</dbReference>
<evidence type="ECO:0000256" key="8">
    <source>
        <dbReference type="ARBA" id="ARBA00022989"/>
    </source>
</evidence>
<dbReference type="Gene3D" id="1.20.5.110">
    <property type="match status" value="1"/>
</dbReference>
<dbReference type="GO" id="GO:0005789">
    <property type="term" value="C:endoplasmic reticulum membrane"/>
    <property type="evidence" value="ECO:0007669"/>
    <property type="project" value="UniProtKB-SubCell"/>
</dbReference>
<feature type="domain" description="V-SNARE coiled-coil homology" evidence="16">
    <location>
        <begin position="133"/>
        <end position="193"/>
    </location>
</feature>
<keyword evidence="7" id="KW-0653">Protein transport</keyword>
<dbReference type="SMART" id="SM01270">
    <property type="entry name" value="Longin"/>
    <property type="match status" value="1"/>
</dbReference>
<keyword evidence="10 13" id="KW-0175">Coiled coil</keyword>
<evidence type="ECO:0000256" key="12">
    <source>
        <dbReference type="ARBA" id="ARBA00024249"/>
    </source>
</evidence>
<evidence type="ECO:0000256" key="1">
    <source>
        <dbReference type="ARBA" id="ARBA00004163"/>
    </source>
</evidence>
<dbReference type="Pfam" id="PF00957">
    <property type="entry name" value="Synaptobrevin"/>
    <property type="match status" value="1"/>
</dbReference>